<sequence>MSYVIAMASFATILAMAVSGFAAANAPRSLVRVRADRSPRRY</sequence>
<comment type="caution">
    <text evidence="1">The sequence shown here is derived from an EMBL/GenBank/DDBJ whole genome shotgun (WGS) entry which is preliminary data.</text>
</comment>
<dbReference type="EMBL" id="JBHSDL010000025">
    <property type="protein sequence ID" value="MFC4376702.1"/>
    <property type="molecule type" value="Genomic_DNA"/>
</dbReference>
<dbReference type="Proteomes" id="UP001595844">
    <property type="component" value="Unassembled WGS sequence"/>
</dbReference>
<reference evidence="2" key="1">
    <citation type="journal article" date="2019" name="Int. J. Syst. Evol. Microbiol.">
        <title>The Global Catalogue of Microorganisms (GCM) 10K type strain sequencing project: providing services to taxonomists for standard genome sequencing and annotation.</title>
        <authorList>
            <consortium name="The Broad Institute Genomics Platform"/>
            <consortium name="The Broad Institute Genome Sequencing Center for Infectious Disease"/>
            <person name="Wu L."/>
            <person name="Ma J."/>
        </authorList>
    </citation>
    <scope>NUCLEOTIDE SEQUENCE [LARGE SCALE GENOMIC DNA]</scope>
    <source>
        <strain evidence="2">IBRC-M 10490</strain>
    </source>
</reference>
<protein>
    <submittedName>
        <fullName evidence="1">Uncharacterized protein</fullName>
    </submittedName>
</protein>
<evidence type="ECO:0000313" key="1">
    <source>
        <dbReference type="EMBL" id="MFC4376702.1"/>
    </source>
</evidence>
<proteinExistence type="predicted"/>
<keyword evidence="2" id="KW-1185">Reference proteome</keyword>
<accession>A0ABV8VM25</accession>
<organism evidence="1 2">
    <name type="scientific">Nocardia halotolerans</name>
    <dbReference type="NCBI Taxonomy" id="1755878"/>
    <lineage>
        <taxon>Bacteria</taxon>
        <taxon>Bacillati</taxon>
        <taxon>Actinomycetota</taxon>
        <taxon>Actinomycetes</taxon>
        <taxon>Mycobacteriales</taxon>
        <taxon>Nocardiaceae</taxon>
        <taxon>Nocardia</taxon>
    </lineage>
</organism>
<evidence type="ECO:0000313" key="2">
    <source>
        <dbReference type="Proteomes" id="UP001595844"/>
    </source>
</evidence>
<name>A0ABV8VM25_9NOCA</name>
<gene>
    <name evidence="1" type="ORF">ACFO5K_21645</name>
</gene>
<dbReference type="RefSeq" id="WP_378565911.1">
    <property type="nucleotide sequence ID" value="NZ_JBHSDL010000025.1"/>
</dbReference>